<accession>A0A6G1ITN3</accession>
<keyword evidence="4" id="KW-0238">DNA-binding</keyword>
<dbReference type="GO" id="GO:0000981">
    <property type="term" value="F:DNA-binding transcription factor activity, RNA polymerase II-specific"/>
    <property type="evidence" value="ECO:0007669"/>
    <property type="project" value="InterPro"/>
</dbReference>
<dbReference type="InterPro" id="IPR001138">
    <property type="entry name" value="Zn2Cys6_DnaBD"/>
</dbReference>
<protein>
    <recommendedName>
        <fullName evidence="9">Zn(2)-C6 fungal-type domain-containing protein</fullName>
    </recommendedName>
</protein>
<keyword evidence="5" id="KW-0804">Transcription</keyword>
<sequence length="284" mass="32603">MRRRAVTQRSKAGCSTCKRQRVKCDEGSPSCRRSLILPKTDIVTSLSTSRPTAVLPGETEVENRYLRYFHQETTCGFQSAWDWTLWNRLMLQGCHHEPFIRDAVVAISALHKSLRMLSSIEHGLRTDTTESIAKLHREYAYRMYGKALRNMQLAIDAGSGPRLALVACLLMVYFESHTGNRYKALVYAKHGLQVLQQWTTSIRVEDEITDAFRNLDIQITTVSDRRSPESHKKILNEDSAKAESMPCRFGSLDEAKRYWGIIMRRSCHFMATTWSRTQPGLLTR</sequence>
<evidence type="ECO:0000313" key="7">
    <source>
        <dbReference type="EMBL" id="KAF2681340.1"/>
    </source>
</evidence>
<dbReference type="OrthoDB" id="3172332at2759"/>
<dbReference type="GO" id="GO:0008270">
    <property type="term" value="F:zinc ion binding"/>
    <property type="evidence" value="ECO:0007669"/>
    <property type="project" value="InterPro"/>
</dbReference>
<evidence type="ECO:0000256" key="3">
    <source>
        <dbReference type="ARBA" id="ARBA00023015"/>
    </source>
</evidence>
<dbReference type="PANTHER" id="PTHR36206">
    <property type="entry name" value="ASPERCRYPTIN BIOSYNTHESIS CLUSTER-SPECIFIC TRANSCRIPTION REGULATOR ATNN-RELATED"/>
    <property type="match status" value="1"/>
</dbReference>
<proteinExistence type="predicted"/>
<evidence type="ECO:0000256" key="2">
    <source>
        <dbReference type="ARBA" id="ARBA00022833"/>
    </source>
</evidence>
<keyword evidence="2" id="KW-0862">Zinc</keyword>
<name>A0A6G1ITN3_9PLEO</name>
<reference evidence="7" key="1">
    <citation type="journal article" date="2020" name="Stud. Mycol.">
        <title>101 Dothideomycetes genomes: a test case for predicting lifestyles and emergence of pathogens.</title>
        <authorList>
            <person name="Haridas S."/>
            <person name="Albert R."/>
            <person name="Binder M."/>
            <person name="Bloem J."/>
            <person name="Labutti K."/>
            <person name="Salamov A."/>
            <person name="Andreopoulos B."/>
            <person name="Baker S."/>
            <person name="Barry K."/>
            <person name="Bills G."/>
            <person name="Bluhm B."/>
            <person name="Cannon C."/>
            <person name="Castanera R."/>
            <person name="Culley D."/>
            <person name="Daum C."/>
            <person name="Ezra D."/>
            <person name="Gonzalez J."/>
            <person name="Henrissat B."/>
            <person name="Kuo A."/>
            <person name="Liang C."/>
            <person name="Lipzen A."/>
            <person name="Lutzoni F."/>
            <person name="Magnuson J."/>
            <person name="Mondo S."/>
            <person name="Nolan M."/>
            <person name="Ohm R."/>
            <person name="Pangilinan J."/>
            <person name="Park H.-J."/>
            <person name="Ramirez L."/>
            <person name="Alfaro M."/>
            <person name="Sun H."/>
            <person name="Tritt A."/>
            <person name="Yoshinaga Y."/>
            <person name="Zwiers L.-H."/>
            <person name="Turgeon B."/>
            <person name="Goodwin S."/>
            <person name="Spatafora J."/>
            <person name="Crous P."/>
            <person name="Grigoriev I."/>
        </authorList>
    </citation>
    <scope>NUCLEOTIDE SEQUENCE</scope>
    <source>
        <strain evidence="7">CBS 122367</strain>
    </source>
</reference>
<keyword evidence="8" id="KW-1185">Reference proteome</keyword>
<organism evidence="7 8">
    <name type="scientific">Lentithecium fluviatile CBS 122367</name>
    <dbReference type="NCBI Taxonomy" id="1168545"/>
    <lineage>
        <taxon>Eukaryota</taxon>
        <taxon>Fungi</taxon>
        <taxon>Dikarya</taxon>
        <taxon>Ascomycota</taxon>
        <taxon>Pezizomycotina</taxon>
        <taxon>Dothideomycetes</taxon>
        <taxon>Pleosporomycetidae</taxon>
        <taxon>Pleosporales</taxon>
        <taxon>Massarineae</taxon>
        <taxon>Lentitheciaceae</taxon>
        <taxon>Lentithecium</taxon>
    </lineage>
</organism>
<evidence type="ECO:0000256" key="4">
    <source>
        <dbReference type="ARBA" id="ARBA00023125"/>
    </source>
</evidence>
<dbReference type="AlphaFoldDB" id="A0A6G1ITN3"/>
<keyword evidence="6" id="KW-0539">Nucleus</keyword>
<dbReference type="EMBL" id="MU005592">
    <property type="protein sequence ID" value="KAF2681340.1"/>
    <property type="molecule type" value="Genomic_DNA"/>
</dbReference>
<dbReference type="Pfam" id="PF11951">
    <property type="entry name" value="Fungal_trans_2"/>
    <property type="match status" value="1"/>
</dbReference>
<dbReference type="SUPFAM" id="SSF57701">
    <property type="entry name" value="Zn2/Cys6 DNA-binding domain"/>
    <property type="match status" value="1"/>
</dbReference>
<keyword evidence="1" id="KW-0479">Metal-binding</keyword>
<feature type="non-terminal residue" evidence="7">
    <location>
        <position position="284"/>
    </location>
</feature>
<evidence type="ECO:0000256" key="6">
    <source>
        <dbReference type="ARBA" id="ARBA00023242"/>
    </source>
</evidence>
<gene>
    <name evidence="7" type="ORF">K458DRAFT_372254</name>
</gene>
<dbReference type="CDD" id="cd00067">
    <property type="entry name" value="GAL4"/>
    <property type="match status" value="1"/>
</dbReference>
<dbReference type="GO" id="GO:0003677">
    <property type="term" value="F:DNA binding"/>
    <property type="evidence" value="ECO:0007669"/>
    <property type="project" value="UniProtKB-KW"/>
</dbReference>
<dbReference type="InterPro" id="IPR036864">
    <property type="entry name" value="Zn2-C6_fun-type_DNA-bd_sf"/>
</dbReference>
<dbReference type="PANTHER" id="PTHR36206:SF4">
    <property type="entry name" value="HYPOTHETICAL CONSERVED PROTEIN (EUROFUNG)-RELATED"/>
    <property type="match status" value="1"/>
</dbReference>
<evidence type="ECO:0008006" key="9">
    <source>
        <dbReference type="Google" id="ProtNLM"/>
    </source>
</evidence>
<dbReference type="Proteomes" id="UP000799291">
    <property type="component" value="Unassembled WGS sequence"/>
</dbReference>
<evidence type="ECO:0000256" key="5">
    <source>
        <dbReference type="ARBA" id="ARBA00023163"/>
    </source>
</evidence>
<dbReference type="InterPro" id="IPR021858">
    <property type="entry name" value="Fun_TF"/>
</dbReference>
<dbReference type="InterPro" id="IPR052360">
    <property type="entry name" value="Transcr_Regulatory_Proteins"/>
</dbReference>
<evidence type="ECO:0000313" key="8">
    <source>
        <dbReference type="Proteomes" id="UP000799291"/>
    </source>
</evidence>
<evidence type="ECO:0000256" key="1">
    <source>
        <dbReference type="ARBA" id="ARBA00022723"/>
    </source>
</evidence>
<keyword evidence="3" id="KW-0805">Transcription regulation</keyword>